<gene>
    <name evidence="1" type="ORF">GCM10009836_43060</name>
</gene>
<dbReference type="RefSeq" id="WP_344419885.1">
    <property type="nucleotide sequence ID" value="NZ_BAAAQK010000016.1"/>
</dbReference>
<organism evidence="1 2">
    <name type="scientific">Pseudonocardia ailaonensis</name>
    <dbReference type="NCBI Taxonomy" id="367279"/>
    <lineage>
        <taxon>Bacteria</taxon>
        <taxon>Bacillati</taxon>
        <taxon>Actinomycetota</taxon>
        <taxon>Actinomycetes</taxon>
        <taxon>Pseudonocardiales</taxon>
        <taxon>Pseudonocardiaceae</taxon>
        <taxon>Pseudonocardia</taxon>
    </lineage>
</organism>
<accession>A0ABN2N8Z6</accession>
<proteinExistence type="predicted"/>
<evidence type="ECO:0000313" key="2">
    <source>
        <dbReference type="Proteomes" id="UP001500449"/>
    </source>
</evidence>
<keyword evidence="2" id="KW-1185">Reference proteome</keyword>
<protein>
    <submittedName>
        <fullName evidence="1">Uncharacterized protein</fullName>
    </submittedName>
</protein>
<sequence>MSTTHNHHNEIRQDETDQELRHLLGLQPVRTVIYDGGGFIEVCTHCGHLPPVKVPPSLPPGEPTRDVVADPAALAAATRTVGGLVDVLDQRRPPKQLAELAAPQVLRYLRAVPTRRSGGRGGVRLLSLRCSQPHEEAVEVAGSVRVAGRPRALAASFIPAGPGPFVRRPTRWVCSTIRIL</sequence>
<dbReference type="Pfam" id="PF20060">
    <property type="entry name" value="DUF6459"/>
    <property type="match status" value="1"/>
</dbReference>
<dbReference type="InterPro" id="IPR045596">
    <property type="entry name" value="DUF6459"/>
</dbReference>
<comment type="caution">
    <text evidence="1">The sequence shown here is derived from an EMBL/GenBank/DDBJ whole genome shotgun (WGS) entry which is preliminary data.</text>
</comment>
<evidence type="ECO:0000313" key="1">
    <source>
        <dbReference type="EMBL" id="GAA1858252.1"/>
    </source>
</evidence>
<dbReference type="EMBL" id="BAAAQK010000016">
    <property type="protein sequence ID" value="GAA1858252.1"/>
    <property type="molecule type" value="Genomic_DNA"/>
</dbReference>
<name>A0ABN2N8Z6_9PSEU</name>
<dbReference type="Proteomes" id="UP001500449">
    <property type="component" value="Unassembled WGS sequence"/>
</dbReference>
<reference evidence="1 2" key="1">
    <citation type="journal article" date="2019" name="Int. J. Syst. Evol. Microbiol.">
        <title>The Global Catalogue of Microorganisms (GCM) 10K type strain sequencing project: providing services to taxonomists for standard genome sequencing and annotation.</title>
        <authorList>
            <consortium name="The Broad Institute Genomics Platform"/>
            <consortium name="The Broad Institute Genome Sequencing Center for Infectious Disease"/>
            <person name="Wu L."/>
            <person name="Ma J."/>
        </authorList>
    </citation>
    <scope>NUCLEOTIDE SEQUENCE [LARGE SCALE GENOMIC DNA]</scope>
    <source>
        <strain evidence="1 2">JCM 16009</strain>
    </source>
</reference>